<feature type="transmembrane region" description="Helical" evidence="6">
    <location>
        <begin position="155"/>
        <end position="174"/>
    </location>
</feature>
<dbReference type="Pfam" id="PF07690">
    <property type="entry name" value="MFS_1"/>
    <property type="match status" value="1"/>
</dbReference>
<dbReference type="PANTHER" id="PTHR23504:SF15">
    <property type="entry name" value="MAJOR FACILITATOR SUPERFAMILY (MFS) PROFILE DOMAIN-CONTAINING PROTEIN"/>
    <property type="match status" value="1"/>
</dbReference>
<feature type="transmembrane region" description="Helical" evidence="6">
    <location>
        <begin position="236"/>
        <end position="254"/>
    </location>
</feature>
<dbReference type="AlphaFoldDB" id="A0A2V5K8T8"/>
<feature type="transmembrane region" description="Helical" evidence="6">
    <location>
        <begin position="7"/>
        <end position="27"/>
    </location>
</feature>
<dbReference type="Proteomes" id="UP000247476">
    <property type="component" value="Unassembled WGS sequence"/>
</dbReference>
<comment type="caution">
    <text evidence="8">The sequence shown here is derived from an EMBL/GenBank/DDBJ whole genome shotgun (WGS) entry which is preliminary data.</text>
</comment>
<dbReference type="SUPFAM" id="SSF103473">
    <property type="entry name" value="MFS general substrate transporter"/>
    <property type="match status" value="1"/>
</dbReference>
<evidence type="ECO:0000313" key="8">
    <source>
        <dbReference type="EMBL" id="PYI54464.1"/>
    </source>
</evidence>
<evidence type="ECO:0000313" key="9">
    <source>
        <dbReference type="Proteomes" id="UP000247476"/>
    </source>
</evidence>
<dbReference type="InterPro" id="IPR011701">
    <property type="entry name" value="MFS"/>
</dbReference>
<dbReference type="Gene3D" id="1.20.1250.20">
    <property type="entry name" value="MFS general substrate transporter like domains"/>
    <property type="match status" value="1"/>
</dbReference>
<keyword evidence="2" id="KW-0813">Transport</keyword>
<dbReference type="InterPro" id="IPR020846">
    <property type="entry name" value="MFS_dom"/>
</dbReference>
<proteinExistence type="predicted"/>
<evidence type="ECO:0000256" key="6">
    <source>
        <dbReference type="SAM" id="Phobius"/>
    </source>
</evidence>
<evidence type="ECO:0000256" key="5">
    <source>
        <dbReference type="ARBA" id="ARBA00023136"/>
    </source>
</evidence>
<name>A0A2V5K8T8_9BACL</name>
<feature type="transmembrane region" description="Helical" evidence="6">
    <location>
        <begin position="266"/>
        <end position="288"/>
    </location>
</feature>
<feature type="transmembrane region" description="Helical" evidence="6">
    <location>
        <begin position="125"/>
        <end position="149"/>
    </location>
</feature>
<dbReference type="GO" id="GO:0005886">
    <property type="term" value="C:plasma membrane"/>
    <property type="evidence" value="ECO:0007669"/>
    <property type="project" value="UniProtKB-SubCell"/>
</dbReference>
<dbReference type="PANTHER" id="PTHR23504">
    <property type="entry name" value="MAJOR FACILITATOR SUPERFAMILY DOMAIN-CONTAINING PROTEIN 10"/>
    <property type="match status" value="1"/>
</dbReference>
<dbReference type="RefSeq" id="WP_110840523.1">
    <property type="nucleotide sequence ID" value="NZ_QJVJ01000005.1"/>
</dbReference>
<accession>A0A2V5K8T8</accession>
<dbReference type="OrthoDB" id="9793283at2"/>
<feature type="transmembrane region" description="Helical" evidence="6">
    <location>
        <begin position="195"/>
        <end position="216"/>
    </location>
</feature>
<evidence type="ECO:0000256" key="1">
    <source>
        <dbReference type="ARBA" id="ARBA00004651"/>
    </source>
</evidence>
<feature type="transmembrane region" description="Helical" evidence="6">
    <location>
        <begin position="33"/>
        <end position="53"/>
    </location>
</feature>
<reference evidence="8 9" key="1">
    <citation type="submission" date="2018-05" db="EMBL/GenBank/DDBJ databases">
        <title>Paenibacillus flagellatus sp. nov., isolated from selenium mineral soil.</title>
        <authorList>
            <person name="Dai X."/>
        </authorList>
    </citation>
    <scope>NUCLEOTIDE SEQUENCE [LARGE SCALE GENOMIC DNA]</scope>
    <source>
        <strain evidence="8 9">DXL2</strain>
    </source>
</reference>
<dbReference type="InterPro" id="IPR001958">
    <property type="entry name" value="Tet-R_TetA/multi-R_MdtG-like"/>
</dbReference>
<sequence>MRKQLSAIMLILMTIFIGFGIIIPVLPEVVSPFHLNMMLMLYSAVSFVMSPFWGSLSDRIGRRPVLLLGLLGFAVSFLLLGLAGDSLWLMYGSRLLGGLFSGAATSCAVAYVADVTTEENRTKGMGLVGMSIGLGFIFGPAVGGLLSGFGLSVPFFVSSALSLVTLLFAASRLVESLPADKRGQARKRPSRWSAFSGSLKYLYVLSFFVTFTLAGLEGTLQYFEALRFGAGPMDMGIMFLVSGIVGAGIQGGVVRRLVKPGDETKVIAIGLVLSAIGFFLILLSSSLLTATVYMTVFAAGNALIRPCVLSLITQKTKAGQGVATGLNSSMDSLGRIAGPLMGMGAYHLNVHLPFAIGGALCLAAIALLVPFRALDRRAGKAAG</sequence>
<keyword evidence="9" id="KW-1185">Reference proteome</keyword>
<protein>
    <submittedName>
        <fullName evidence="8">MFS transporter</fullName>
    </submittedName>
</protein>
<feature type="transmembrane region" description="Helical" evidence="6">
    <location>
        <begin position="350"/>
        <end position="371"/>
    </location>
</feature>
<feature type="transmembrane region" description="Helical" evidence="6">
    <location>
        <begin position="65"/>
        <end position="83"/>
    </location>
</feature>
<keyword evidence="4 6" id="KW-1133">Transmembrane helix</keyword>
<feature type="transmembrane region" description="Helical" evidence="6">
    <location>
        <begin position="95"/>
        <end position="113"/>
    </location>
</feature>
<evidence type="ECO:0000256" key="2">
    <source>
        <dbReference type="ARBA" id="ARBA00022448"/>
    </source>
</evidence>
<evidence type="ECO:0000259" key="7">
    <source>
        <dbReference type="PROSITE" id="PS50850"/>
    </source>
</evidence>
<organism evidence="8 9">
    <name type="scientific">Paenibacillus flagellatus</name>
    <dbReference type="NCBI Taxonomy" id="2211139"/>
    <lineage>
        <taxon>Bacteria</taxon>
        <taxon>Bacillati</taxon>
        <taxon>Bacillota</taxon>
        <taxon>Bacilli</taxon>
        <taxon>Bacillales</taxon>
        <taxon>Paenibacillaceae</taxon>
        <taxon>Paenibacillus</taxon>
    </lineage>
</organism>
<dbReference type="GO" id="GO:0022857">
    <property type="term" value="F:transmembrane transporter activity"/>
    <property type="evidence" value="ECO:0007669"/>
    <property type="project" value="InterPro"/>
</dbReference>
<evidence type="ECO:0000256" key="4">
    <source>
        <dbReference type="ARBA" id="ARBA00022989"/>
    </source>
</evidence>
<keyword evidence="5 6" id="KW-0472">Membrane</keyword>
<gene>
    <name evidence="8" type="ORF">DLM86_13430</name>
</gene>
<evidence type="ECO:0000256" key="3">
    <source>
        <dbReference type="ARBA" id="ARBA00022692"/>
    </source>
</evidence>
<keyword evidence="3 6" id="KW-0812">Transmembrane</keyword>
<comment type="subcellular location">
    <subcellularLocation>
        <location evidence="1">Cell membrane</location>
        <topology evidence="1">Multi-pass membrane protein</topology>
    </subcellularLocation>
</comment>
<dbReference type="PRINTS" id="PR01035">
    <property type="entry name" value="TCRTETA"/>
</dbReference>
<dbReference type="PROSITE" id="PS50850">
    <property type="entry name" value="MFS"/>
    <property type="match status" value="1"/>
</dbReference>
<feature type="domain" description="Major facilitator superfamily (MFS) profile" evidence="7">
    <location>
        <begin position="1"/>
        <end position="376"/>
    </location>
</feature>
<dbReference type="InterPro" id="IPR036259">
    <property type="entry name" value="MFS_trans_sf"/>
</dbReference>
<dbReference type="EMBL" id="QJVJ01000005">
    <property type="protein sequence ID" value="PYI54464.1"/>
    <property type="molecule type" value="Genomic_DNA"/>
</dbReference>